<organism evidence="2 3">
    <name type="scientific">Rhizobium alvei</name>
    <dbReference type="NCBI Taxonomy" id="1132659"/>
    <lineage>
        <taxon>Bacteria</taxon>
        <taxon>Pseudomonadati</taxon>
        <taxon>Pseudomonadota</taxon>
        <taxon>Alphaproteobacteria</taxon>
        <taxon>Hyphomicrobiales</taxon>
        <taxon>Rhizobiaceae</taxon>
        <taxon>Rhizobium/Agrobacterium group</taxon>
        <taxon>Rhizobium</taxon>
    </lineage>
</organism>
<dbReference type="Gene3D" id="2.120.10.30">
    <property type="entry name" value="TolB, C-terminal domain"/>
    <property type="match status" value="1"/>
</dbReference>
<reference evidence="2" key="2">
    <citation type="submission" date="2023-07" db="EMBL/GenBank/DDBJ databases">
        <authorList>
            <person name="Shen H."/>
        </authorList>
    </citation>
    <scope>NUCLEOTIDE SEQUENCE</scope>
    <source>
        <strain evidence="2">TNR-22</strain>
    </source>
</reference>
<keyword evidence="3" id="KW-1185">Reference proteome</keyword>
<dbReference type="PANTHER" id="PTHR36842">
    <property type="entry name" value="PROTEIN TOLB HOMOLOG"/>
    <property type="match status" value="1"/>
</dbReference>
<accession>A0ABT8YMF2</accession>
<evidence type="ECO:0000313" key="2">
    <source>
        <dbReference type="EMBL" id="MDO6964405.1"/>
    </source>
</evidence>
<dbReference type="InterPro" id="IPR011042">
    <property type="entry name" value="6-blade_b-propeller_TolB-like"/>
</dbReference>
<protein>
    <submittedName>
        <fullName evidence="2">Biopolymer transporter Tol</fullName>
    </submittedName>
</protein>
<dbReference type="Proteomes" id="UP001174932">
    <property type="component" value="Unassembled WGS sequence"/>
</dbReference>
<dbReference type="Pfam" id="PF07676">
    <property type="entry name" value="PD40"/>
    <property type="match status" value="3"/>
</dbReference>
<gene>
    <name evidence="2" type="ORF">Q4481_10590</name>
</gene>
<dbReference type="PANTHER" id="PTHR36842:SF1">
    <property type="entry name" value="PROTEIN TOLB"/>
    <property type="match status" value="1"/>
</dbReference>
<evidence type="ECO:0000313" key="3">
    <source>
        <dbReference type="Proteomes" id="UP001174932"/>
    </source>
</evidence>
<comment type="similarity">
    <text evidence="1">Belongs to the TolB family.</text>
</comment>
<sequence>MIDVMTGESEVVFSSSELIEAPNWTPDGSFLIFNAGGEIFRIAVDGKGLPVRIDTGDLDDLNNDHILSPDGAELYVSSDDGHLYAVPVTGGMPRRVSNHHSSPFHYYLHGISPDGTTLAYVAVEGEGNDRRINLFTIPSVGGADLRLSDIDRPNDGPEFTPDGRWIYFNSEREALQPGHSQIFRMRPDGSAIEQLTFDKRVNWFPHLSPDGAHMVYLSYPSGTLGHPADKDVILRLMAADGGEPHDLAAFFGGQGTINVNSWAPDSRRLAYVAYPLYDSSLSRDYLGRCAC</sequence>
<dbReference type="SUPFAM" id="SSF82171">
    <property type="entry name" value="DPP6 N-terminal domain-like"/>
    <property type="match status" value="1"/>
</dbReference>
<evidence type="ECO:0000256" key="1">
    <source>
        <dbReference type="ARBA" id="ARBA00009820"/>
    </source>
</evidence>
<name>A0ABT8YMF2_9HYPH</name>
<comment type="caution">
    <text evidence="2">The sequence shown here is derived from an EMBL/GenBank/DDBJ whole genome shotgun (WGS) entry which is preliminary data.</text>
</comment>
<reference evidence="2" key="1">
    <citation type="journal article" date="2015" name="Int. J. Syst. Evol. Microbiol.">
        <title>Rhizobium alvei sp. nov., isolated from a freshwater river.</title>
        <authorList>
            <person name="Sheu S.Y."/>
            <person name="Huang H.W."/>
            <person name="Young C.C."/>
            <person name="Chen W.M."/>
        </authorList>
    </citation>
    <scope>NUCLEOTIDE SEQUENCE</scope>
    <source>
        <strain evidence="2">TNR-22</strain>
    </source>
</reference>
<dbReference type="InterPro" id="IPR011659">
    <property type="entry name" value="WD40"/>
</dbReference>
<dbReference type="EMBL" id="JAUOZU010000007">
    <property type="protein sequence ID" value="MDO6964405.1"/>
    <property type="molecule type" value="Genomic_DNA"/>
</dbReference>
<proteinExistence type="inferred from homology"/>
<dbReference type="RefSeq" id="WP_304376318.1">
    <property type="nucleotide sequence ID" value="NZ_JAUOZU010000007.1"/>
</dbReference>